<protein>
    <submittedName>
        <fullName evidence="2">Uncharacterized protein</fullName>
    </submittedName>
</protein>
<dbReference type="RefSeq" id="XP_020892778.1">
    <property type="nucleotide sequence ID" value="XM_021037119.2"/>
</dbReference>
<feature type="region of interest" description="Disordered" evidence="1">
    <location>
        <begin position="1"/>
        <end position="25"/>
    </location>
</feature>
<dbReference type="OrthoDB" id="5978082at2759"/>
<sequence length="181" mass="20288">MATSADKAVNDAQKSSLKTGKRDCPNCGLPQPIRKRVCGGCNEQFVPKPKRKQQDIGAMGKTSVTEQRRLLEKRANILHMHHNADIVILMHSRHGRGNTVTCFGTEGAGVAFIGNKQNVKQSGEGHMVEKLFTKFMQGLINDCMIQIIYLDWNFVDCAEIRKLLSQILHRQSYTSTLHIIV</sequence>
<dbReference type="Proteomes" id="UP000887567">
    <property type="component" value="Unplaced"/>
</dbReference>
<name>A0A913WQY9_EXADI</name>
<dbReference type="KEGG" id="epa:110232032"/>
<evidence type="ECO:0000313" key="3">
    <source>
        <dbReference type="Proteomes" id="UP000887567"/>
    </source>
</evidence>
<evidence type="ECO:0000256" key="1">
    <source>
        <dbReference type="SAM" id="MobiDB-lite"/>
    </source>
</evidence>
<proteinExistence type="predicted"/>
<dbReference type="GeneID" id="110232032"/>
<accession>A0A913WQY9</accession>
<reference evidence="2" key="1">
    <citation type="submission" date="2022-11" db="UniProtKB">
        <authorList>
            <consortium name="EnsemblMetazoa"/>
        </authorList>
    </citation>
    <scope>IDENTIFICATION</scope>
</reference>
<evidence type="ECO:0000313" key="2">
    <source>
        <dbReference type="EnsemblMetazoa" id="XP_020892778.1"/>
    </source>
</evidence>
<dbReference type="AlphaFoldDB" id="A0A913WQY9"/>
<dbReference type="OMA" id="RANILHM"/>
<keyword evidence="3" id="KW-1185">Reference proteome</keyword>
<dbReference type="EnsemblMetazoa" id="XM_021037119.2">
    <property type="protein sequence ID" value="XP_020892778.1"/>
    <property type="gene ID" value="LOC110232032"/>
</dbReference>
<organism evidence="2 3">
    <name type="scientific">Exaiptasia diaphana</name>
    <name type="common">Tropical sea anemone</name>
    <name type="synonym">Aiptasia pulchella</name>
    <dbReference type="NCBI Taxonomy" id="2652724"/>
    <lineage>
        <taxon>Eukaryota</taxon>
        <taxon>Metazoa</taxon>
        <taxon>Cnidaria</taxon>
        <taxon>Anthozoa</taxon>
        <taxon>Hexacorallia</taxon>
        <taxon>Actiniaria</taxon>
        <taxon>Aiptasiidae</taxon>
        <taxon>Exaiptasia</taxon>
    </lineage>
</organism>